<dbReference type="InterPro" id="IPR043128">
    <property type="entry name" value="Rev_trsase/Diguanyl_cyclase"/>
</dbReference>
<proteinExistence type="predicted"/>
<organism evidence="1 2">
    <name type="scientific">Trichonephila clavata</name>
    <name type="common">Joro spider</name>
    <name type="synonym">Nephila clavata</name>
    <dbReference type="NCBI Taxonomy" id="2740835"/>
    <lineage>
        <taxon>Eukaryota</taxon>
        <taxon>Metazoa</taxon>
        <taxon>Ecdysozoa</taxon>
        <taxon>Arthropoda</taxon>
        <taxon>Chelicerata</taxon>
        <taxon>Arachnida</taxon>
        <taxon>Araneae</taxon>
        <taxon>Araneomorphae</taxon>
        <taxon>Entelegynae</taxon>
        <taxon>Araneoidea</taxon>
        <taxon>Nephilidae</taxon>
        <taxon>Trichonephila</taxon>
    </lineage>
</organism>
<name>A0A8X6KLG2_TRICU</name>
<dbReference type="OrthoDB" id="10069439at2759"/>
<keyword evidence="2" id="KW-1185">Reference proteome</keyword>
<evidence type="ECO:0000313" key="1">
    <source>
        <dbReference type="EMBL" id="GFQ75453.1"/>
    </source>
</evidence>
<comment type="caution">
    <text evidence="1">The sequence shown here is derived from an EMBL/GenBank/DDBJ whole genome shotgun (WGS) entry which is preliminary data.</text>
</comment>
<evidence type="ECO:0000313" key="2">
    <source>
        <dbReference type="Proteomes" id="UP000887116"/>
    </source>
</evidence>
<dbReference type="AlphaFoldDB" id="A0A8X6KLG2"/>
<reference evidence="1" key="1">
    <citation type="submission" date="2020-07" db="EMBL/GenBank/DDBJ databases">
        <title>Multicomponent nature underlies the extraordinary mechanical properties of spider dragline silk.</title>
        <authorList>
            <person name="Kono N."/>
            <person name="Nakamura H."/>
            <person name="Mori M."/>
            <person name="Yoshida Y."/>
            <person name="Ohtoshi R."/>
            <person name="Malay A.D."/>
            <person name="Moran D.A.P."/>
            <person name="Tomita M."/>
            <person name="Numata K."/>
            <person name="Arakawa K."/>
        </authorList>
    </citation>
    <scope>NUCLEOTIDE SEQUENCE</scope>
</reference>
<dbReference type="PANTHER" id="PTHR33064:SF37">
    <property type="entry name" value="RIBONUCLEASE H"/>
    <property type="match status" value="1"/>
</dbReference>
<protein>
    <submittedName>
        <fullName evidence="1">Transposon Ty3-I Gag-Pol polyprotein</fullName>
    </submittedName>
</protein>
<dbReference type="GO" id="GO:0071897">
    <property type="term" value="P:DNA biosynthetic process"/>
    <property type="evidence" value="ECO:0007669"/>
    <property type="project" value="UniProtKB-ARBA"/>
</dbReference>
<dbReference type="InterPro" id="IPR043502">
    <property type="entry name" value="DNA/RNA_pol_sf"/>
</dbReference>
<sequence length="161" mass="18411">MKHEVSDGNKRQENPLMDCSLMMSPELNDEQKSQLAELLQTHTFSGIFTKTDKSATKGTNVKHRIQPGNHAPIKQRAYRVSPMERRIIRNEVQKILEKAPENKVLGHLVSGNGVRPDPDKVKAVSSFLFTKNACDIRSFFGLCSYFRRFIKDFCYLAEPLQ</sequence>
<dbReference type="Gene3D" id="3.30.70.270">
    <property type="match status" value="1"/>
</dbReference>
<dbReference type="EMBL" id="BMAO01021566">
    <property type="protein sequence ID" value="GFQ75453.1"/>
    <property type="molecule type" value="Genomic_DNA"/>
</dbReference>
<dbReference type="InterPro" id="IPR051320">
    <property type="entry name" value="Viral_Replic_Matur_Polypro"/>
</dbReference>
<dbReference type="Proteomes" id="UP000887116">
    <property type="component" value="Unassembled WGS sequence"/>
</dbReference>
<dbReference type="SUPFAM" id="SSF56672">
    <property type="entry name" value="DNA/RNA polymerases"/>
    <property type="match status" value="1"/>
</dbReference>
<gene>
    <name evidence="1" type="primary">TY3B-I_1277</name>
    <name evidence="1" type="ORF">TNCT_499081</name>
</gene>
<dbReference type="PANTHER" id="PTHR33064">
    <property type="entry name" value="POL PROTEIN"/>
    <property type="match status" value="1"/>
</dbReference>
<accession>A0A8X6KLG2</accession>